<reference evidence="8" key="1">
    <citation type="journal article" date="2014" name="Int. J. Syst. Evol. Microbiol.">
        <title>Complete genome sequence of Corynebacterium casei LMG S-19264T (=DSM 44701T), isolated from a smear-ripened cheese.</title>
        <authorList>
            <consortium name="US DOE Joint Genome Institute (JGI-PGF)"/>
            <person name="Walter F."/>
            <person name="Albersmeier A."/>
            <person name="Kalinowski J."/>
            <person name="Ruckert C."/>
        </authorList>
    </citation>
    <scope>NUCLEOTIDE SEQUENCE</scope>
    <source>
        <strain evidence="8">KCTC 32020</strain>
    </source>
</reference>
<reference evidence="8" key="2">
    <citation type="submission" date="2020-09" db="EMBL/GenBank/DDBJ databases">
        <authorList>
            <person name="Sun Q."/>
            <person name="Kim S."/>
        </authorList>
    </citation>
    <scope>NUCLEOTIDE SEQUENCE</scope>
    <source>
        <strain evidence="8">KCTC 32020</strain>
    </source>
</reference>
<gene>
    <name evidence="5 8" type="primary">hrcA</name>
    <name evidence="8" type="ORF">GCM10007167_04040</name>
</gene>
<evidence type="ECO:0000259" key="7">
    <source>
        <dbReference type="Pfam" id="PF01628"/>
    </source>
</evidence>
<dbReference type="SUPFAM" id="SSF46785">
    <property type="entry name" value="Winged helix' DNA-binding domain"/>
    <property type="match status" value="1"/>
</dbReference>
<sequence>MARKPADPLHDPRARQLLRTLIARYIASGEPVGSQTLARHAGLDVSPATIRNILADLEDAGLLSAPHTSAGRVPTAQGYRLFVDALLQVQPLPEEEVARLRDRLPAGSGTQALLDNASQLLSAMTHFVGVVSVPRREQFAFRRIDFVPLDGADGEAQRVLAIVVFADGDVQNRLLQTRRPYDAGELERIANYLNIHFAGRTLAEIRVRLVRELRSARDEMQRVLARSVELAEQALTPGNDDMVVAGQTRLMGVQDLADLDRLRELFDAFARKREILQLLERTIQAPGVRIFIGEETGLAPLEGLSLVTAPYAAGGQVLGVLGVIGPTRMAYDRIIPVVQAAADVLGAALHPEP</sequence>
<dbReference type="InterPro" id="IPR036388">
    <property type="entry name" value="WH-like_DNA-bd_sf"/>
</dbReference>
<name>A0A918YVM9_9GAMM</name>
<dbReference type="GO" id="GO:0045892">
    <property type="term" value="P:negative regulation of DNA-templated transcription"/>
    <property type="evidence" value="ECO:0007669"/>
    <property type="project" value="UniProtKB-UniRule"/>
</dbReference>
<keyword evidence="3 5" id="KW-0346">Stress response</keyword>
<dbReference type="NCBIfam" id="TIGR00331">
    <property type="entry name" value="hrcA"/>
    <property type="match status" value="1"/>
</dbReference>
<feature type="coiled-coil region" evidence="6">
    <location>
        <begin position="206"/>
        <end position="233"/>
    </location>
</feature>
<dbReference type="InterPro" id="IPR002571">
    <property type="entry name" value="HrcA"/>
</dbReference>
<comment type="function">
    <text evidence="5">Negative regulator of class I heat shock genes (grpE-dnaK-dnaJ and groELS operons). Prevents heat-shock induction of these operons.</text>
</comment>
<keyword evidence="4 5" id="KW-0804">Transcription</keyword>
<dbReference type="InterPro" id="IPR029016">
    <property type="entry name" value="GAF-like_dom_sf"/>
</dbReference>
<dbReference type="SUPFAM" id="SSF55781">
    <property type="entry name" value="GAF domain-like"/>
    <property type="match status" value="1"/>
</dbReference>
<evidence type="ECO:0000256" key="4">
    <source>
        <dbReference type="ARBA" id="ARBA00023163"/>
    </source>
</evidence>
<dbReference type="HAMAP" id="MF_00081">
    <property type="entry name" value="HrcA"/>
    <property type="match status" value="1"/>
</dbReference>
<dbReference type="Gene3D" id="3.30.450.40">
    <property type="match status" value="1"/>
</dbReference>
<organism evidence="8 9">
    <name type="scientific">Vulcaniibacterium thermophilum</name>
    <dbReference type="NCBI Taxonomy" id="1169913"/>
    <lineage>
        <taxon>Bacteria</taxon>
        <taxon>Pseudomonadati</taxon>
        <taxon>Pseudomonadota</taxon>
        <taxon>Gammaproteobacteria</taxon>
        <taxon>Lysobacterales</taxon>
        <taxon>Lysobacteraceae</taxon>
        <taxon>Vulcaniibacterium</taxon>
    </lineage>
</organism>
<dbReference type="PIRSF" id="PIRSF005485">
    <property type="entry name" value="HrcA"/>
    <property type="match status" value="1"/>
</dbReference>
<proteinExistence type="inferred from homology"/>
<dbReference type="PANTHER" id="PTHR34824">
    <property type="entry name" value="HEAT-INDUCIBLE TRANSCRIPTION REPRESSOR HRCA"/>
    <property type="match status" value="1"/>
</dbReference>
<feature type="domain" description="Heat-inducible transcription repressor HrcA C-terminal" evidence="7">
    <location>
        <begin position="112"/>
        <end position="335"/>
    </location>
</feature>
<keyword evidence="9" id="KW-1185">Reference proteome</keyword>
<dbReference type="OrthoDB" id="9783139at2"/>
<dbReference type="InterPro" id="IPR021153">
    <property type="entry name" value="HrcA_C"/>
</dbReference>
<dbReference type="EMBL" id="BNCF01000001">
    <property type="protein sequence ID" value="GHE26135.1"/>
    <property type="molecule type" value="Genomic_DNA"/>
</dbReference>
<dbReference type="Gene3D" id="1.10.10.10">
    <property type="entry name" value="Winged helix-like DNA-binding domain superfamily/Winged helix DNA-binding domain"/>
    <property type="match status" value="1"/>
</dbReference>
<evidence type="ECO:0000256" key="3">
    <source>
        <dbReference type="ARBA" id="ARBA00023016"/>
    </source>
</evidence>
<evidence type="ECO:0000256" key="5">
    <source>
        <dbReference type="HAMAP-Rule" id="MF_00081"/>
    </source>
</evidence>
<keyword evidence="1 5" id="KW-0678">Repressor</keyword>
<evidence type="ECO:0000256" key="2">
    <source>
        <dbReference type="ARBA" id="ARBA00023015"/>
    </source>
</evidence>
<comment type="similarity">
    <text evidence="5">Belongs to the HrcA family.</text>
</comment>
<keyword evidence="2 5" id="KW-0805">Transcription regulation</keyword>
<accession>A0A918YVM9</accession>
<evidence type="ECO:0000256" key="1">
    <source>
        <dbReference type="ARBA" id="ARBA00022491"/>
    </source>
</evidence>
<dbReference type="InterPro" id="IPR036390">
    <property type="entry name" value="WH_DNA-bd_sf"/>
</dbReference>
<evidence type="ECO:0000313" key="8">
    <source>
        <dbReference type="EMBL" id="GHE26135.1"/>
    </source>
</evidence>
<dbReference type="Gene3D" id="3.30.390.60">
    <property type="entry name" value="Heat-inducible transcription repressor hrca homolog, domain 3"/>
    <property type="match status" value="1"/>
</dbReference>
<evidence type="ECO:0000313" key="9">
    <source>
        <dbReference type="Proteomes" id="UP000636453"/>
    </source>
</evidence>
<keyword evidence="6" id="KW-0175">Coiled coil</keyword>
<dbReference type="AlphaFoldDB" id="A0A918YVM9"/>
<comment type="caution">
    <text evidence="8">The sequence shown here is derived from an EMBL/GenBank/DDBJ whole genome shotgun (WGS) entry which is preliminary data.</text>
</comment>
<dbReference type="Pfam" id="PF01628">
    <property type="entry name" value="HrcA"/>
    <property type="match status" value="1"/>
</dbReference>
<evidence type="ECO:0000256" key="6">
    <source>
        <dbReference type="SAM" id="Coils"/>
    </source>
</evidence>
<protein>
    <recommendedName>
        <fullName evidence="5">Heat-inducible transcription repressor HrcA</fullName>
    </recommendedName>
</protein>
<dbReference type="GO" id="GO:0003677">
    <property type="term" value="F:DNA binding"/>
    <property type="evidence" value="ECO:0007669"/>
    <property type="project" value="InterPro"/>
</dbReference>
<dbReference type="Proteomes" id="UP000636453">
    <property type="component" value="Unassembled WGS sequence"/>
</dbReference>
<dbReference type="PANTHER" id="PTHR34824:SF1">
    <property type="entry name" value="HEAT-INDUCIBLE TRANSCRIPTION REPRESSOR HRCA"/>
    <property type="match status" value="1"/>
</dbReference>
<dbReference type="InterPro" id="IPR023120">
    <property type="entry name" value="WHTH_transcript_rep_HrcA_IDD"/>
</dbReference>